<dbReference type="InterPro" id="IPR036950">
    <property type="entry name" value="PBP_transglycosylase"/>
</dbReference>
<proteinExistence type="predicted"/>
<gene>
    <name evidence="14" type="ORF">EKH83_12735</name>
</gene>
<reference evidence="14 15" key="1">
    <citation type="submission" date="2018-12" db="EMBL/GenBank/DDBJ databases">
        <title>The Draft Genome Sequence of the Soil Bacterium Pedobacter tournemirensis R1.</title>
        <authorList>
            <person name="He J."/>
        </authorList>
    </citation>
    <scope>NUCLEOTIDE SEQUENCE [LARGE SCALE GENOMIC DNA]</scope>
    <source>
        <strain evidence="14 15">R1</strain>
    </source>
</reference>
<dbReference type="SUPFAM" id="SSF53955">
    <property type="entry name" value="Lysozyme-like"/>
    <property type="match status" value="1"/>
</dbReference>
<evidence type="ECO:0000256" key="3">
    <source>
        <dbReference type="ARBA" id="ARBA00022676"/>
    </source>
</evidence>
<comment type="caution">
    <text evidence="14">The sequence shown here is derived from an EMBL/GenBank/DDBJ whole genome shotgun (WGS) entry which is preliminary data.</text>
</comment>
<keyword evidence="10" id="KW-0961">Cell wall biogenesis/degradation</keyword>
<dbReference type="GO" id="GO:0009252">
    <property type="term" value="P:peptidoglycan biosynthetic process"/>
    <property type="evidence" value="ECO:0007669"/>
    <property type="project" value="UniProtKB-KW"/>
</dbReference>
<keyword evidence="9 12" id="KW-0472">Membrane</keyword>
<dbReference type="PANTHER" id="PTHR30400">
    <property type="entry name" value="MONOFUNCTIONAL BIOSYNTHETIC PEPTIDOGLYCAN TRANSGLYCOSYLASE"/>
    <property type="match status" value="1"/>
</dbReference>
<dbReference type="InterPro" id="IPR011812">
    <property type="entry name" value="Pep_trsgly"/>
</dbReference>
<feature type="domain" description="Glycosyl transferase family 51" evidence="13">
    <location>
        <begin position="428"/>
        <end position="583"/>
    </location>
</feature>
<evidence type="ECO:0000256" key="6">
    <source>
        <dbReference type="ARBA" id="ARBA00022960"/>
    </source>
</evidence>
<name>A0A4Q0M8G4_9SPHI</name>
<evidence type="ECO:0000256" key="12">
    <source>
        <dbReference type="SAM" id="Phobius"/>
    </source>
</evidence>
<feature type="compositionally biased region" description="Basic and acidic residues" evidence="11">
    <location>
        <begin position="701"/>
        <end position="712"/>
    </location>
</feature>
<dbReference type="InterPro" id="IPR023346">
    <property type="entry name" value="Lysozyme-like_dom_sf"/>
</dbReference>
<protein>
    <submittedName>
        <fullName evidence="14">Penicillin-binding protein</fullName>
    </submittedName>
</protein>
<keyword evidence="1" id="KW-1003">Cell membrane</keyword>
<dbReference type="RefSeq" id="WP_128769825.1">
    <property type="nucleotide sequence ID" value="NZ_RXOC01000008.1"/>
</dbReference>
<keyword evidence="5 12" id="KW-0812">Transmembrane</keyword>
<evidence type="ECO:0000256" key="9">
    <source>
        <dbReference type="ARBA" id="ARBA00023136"/>
    </source>
</evidence>
<dbReference type="GO" id="GO:0008360">
    <property type="term" value="P:regulation of cell shape"/>
    <property type="evidence" value="ECO:0007669"/>
    <property type="project" value="UniProtKB-KW"/>
</dbReference>
<keyword evidence="4" id="KW-0808">Transferase</keyword>
<evidence type="ECO:0000313" key="14">
    <source>
        <dbReference type="EMBL" id="RXF69016.1"/>
    </source>
</evidence>
<evidence type="ECO:0000256" key="4">
    <source>
        <dbReference type="ARBA" id="ARBA00022679"/>
    </source>
</evidence>
<dbReference type="AlphaFoldDB" id="A0A4Q0M8G4"/>
<organism evidence="14 15">
    <name type="scientific">Arcticibacter tournemirensis</name>
    <dbReference type="NCBI Taxonomy" id="699437"/>
    <lineage>
        <taxon>Bacteria</taxon>
        <taxon>Pseudomonadati</taxon>
        <taxon>Bacteroidota</taxon>
        <taxon>Sphingobacteriia</taxon>
        <taxon>Sphingobacteriales</taxon>
        <taxon>Sphingobacteriaceae</taxon>
        <taxon>Arcticibacter</taxon>
    </lineage>
</organism>
<dbReference type="GO" id="GO:0016763">
    <property type="term" value="F:pentosyltransferase activity"/>
    <property type="evidence" value="ECO:0007669"/>
    <property type="project" value="InterPro"/>
</dbReference>
<evidence type="ECO:0000256" key="1">
    <source>
        <dbReference type="ARBA" id="ARBA00022475"/>
    </source>
</evidence>
<keyword evidence="2" id="KW-0997">Cell inner membrane</keyword>
<dbReference type="GO" id="GO:0016020">
    <property type="term" value="C:membrane"/>
    <property type="evidence" value="ECO:0007669"/>
    <property type="project" value="InterPro"/>
</dbReference>
<dbReference type="PANTHER" id="PTHR30400:SF0">
    <property type="entry name" value="BIOSYNTHETIC PEPTIDOGLYCAN TRANSGLYCOSYLASE"/>
    <property type="match status" value="1"/>
</dbReference>
<evidence type="ECO:0000256" key="8">
    <source>
        <dbReference type="ARBA" id="ARBA00022989"/>
    </source>
</evidence>
<dbReference type="InterPro" id="IPR001264">
    <property type="entry name" value="Glyco_trans_51"/>
</dbReference>
<keyword evidence="8 12" id="KW-1133">Transmembrane helix</keyword>
<evidence type="ECO:0000256" key="10">
    <source>
        <dbReference type="ARBA" id="ARBA00023316"/>
    </source>
</evidence>
<evidence type="ECO:0000256" key="5">
    <source>
        <dbReference type="ARBA" id="ARBA00022692"/>
    </source>
</evidence>
<dbReference type="Proteomes" id="UP000290848">
    <property type="component" value="Unassembled WGS sequence"/>
</dbReference>
<sequence>MHIPSKYLKYIKISGVVVAVLIVIAFVAGLIAYSKREAILETLVQKAKGKAKRDYGLNLAIVNPHFEGLSTIAFSDVSIVPENRDSLLQMSDLHIKVKLLPLLLGDIKLSGLKVKSGKVQLTKRDSIRNYDFLFKKKNDDNANVSSKPNYAQLANKLLNQLLYKIPDDMDLRNFEFLIVRDDSRMKFYVTSAVIDDGDLRSSILINNKESVWHIDGTVEPSDNKLDFKLYAEGKKVELPLIEQKLGLKLNFDTVYTQLKNTKKSGDEFHIYGSWGIKNLLINHPKIAANDIVVPYGSIDADLLIGENYIAVDSSSVIHLRDIEARPYIKYTVSPTKTYELKLRTEEMEAQHVFDSFPIGLFESLEGMKVAGKLQYSLDFFLDAAQPDSVRFSSTLQPQGFRILKWGKINLQKINSPFIYTPYEYGKPMRDIKIGPENSDYTPIDQIAPELRNAVLTAEDPSFFSHRGFVEKSIRRSIATNFKEKAFKRGGSTISMQLVKNVFLNRQKTLARKVEEILIVWLIENNRISDKRRMFEVYLNLIEWGRNVYGIGEASRYYFDKSPSNLNLGESIFLANIIPRPKKSLYYFQPDGSLRASLRGYFKLIGNLMAARGYVARDTNAYGFYSVRLKESLRQQIAPADSVVVDSLFEADEEDTDLFLKNIFGGKKPDTIHVDQVSKLKVIQEDTTLSRAEKRRLKREQRKKEREQRRNDD</sequence>
<evidence type="ECO:0000256" key="11">
    <source>
        <dbReference type="SAM" id="MobiDB-lite"/>
    </source>
</evidence>
<keyword evidence="7" id="KW-0573">Peptidoglycan synthesis</keyword>
<feature type="transmembrane region" description="Helical" evidence="12">
    <location>
        <begin position="12"/>
        <end position="33"/>
    </location>
</feature>
<evidence type="ECO:0000313" key="15">
    <source>
        <dbReference type="Proteomes" id="UP000290848"/>
    </source>
</evidence>
<evidence type="ECO:0000259" key="13">
    <source>
        <dbReference type="Pfam" id="PF00912"/>
    </source>
</evidence>
<dbReference type="GO" id="GO:0071555">
    <property type="term" value="P:cell wall organization"/>
    <property type="evidence" value="ECO:0007669"/>
    <property type="project" value="UniProtKB-KW"/>
</dbReference>
<feature type="region of interest" description="Disordered" evidence="11">
    <location>
        <begin position="692"/>
        <end position="712"/>
    </location>
</feature>
<dbReference type="EMBL" id="RXOC01000008">
    <property type="protein sequence ID" value="RXF69016.1"/>
    <property type="molecule type" value="Genomic_DNA"/>
</dbReference>
<dbReference type="GO" id="GO:0009274">
    <property type="term" value="C:peptidoglycan-based cell wall"/>
    <property type="evidence" value="ECO:0007669"/>
    <property type="project" value="InterPro"/>
</dbReference>
<keyword evidence="6" id="KW-0133">Cell shape</keyword>
<accession>A0A4Q0M8G4</accession>
<dbReference type="Gene3D" id="1.10.3810.10">
    <property type="entry name" value="Biosynthetic peptidoglycan transglycosylase-like"/>
    <property type="match status" value="1"/>
</dbReference>
<keyword evidence="3" id="KW-0328">Glycosyltransferase</keyword>
<evidence type="ECO:0000256" key="7">
    <source>
        <dbReference type="ARBA" id="ARBA00022984"/>
    </source>
</evidence>
<evidence type="ECO:0000256" key="2">
    <source>
        <dbReference type="ARBA" id="ARBA00022519"/>
    </source>
</evidence>
<dbReference type="Pfam" id="PF00912">
    <property type="entry name" value="Transgly"/>
    <property type="match status" value="1"/>
</dbReference>